<dbReference type="Proteomes" id="UP000050741">
    <property type="component" value="Unassembled WGS sequence"/>
</dbReference>
<reference evidence="2" key="2">
    <citation type="submission" date="2016-06" db="UniProtKB">
        <authorList>
            <consortium name="WormBaseParasite"/>
        </authorList>
    </citation>
    <scope>IDENTIFICATION</scope>
</reference>
<dbReference type="GO" id="GO:0005657">
    <property type="term" value="C:replication fork"/>
    <property type="evidence" value="ECO:0007669"/>
    <property type="project" value="TreeGrafter"/>
</dbReference>
<dbReference type="PANTHER" id="PTHR23274">
    <property type="entry name" value="DNA HELICASE-RELATED"/>
    <property type="match status" value="1"/>
</dbReference>
<name>A0A183BP59_GLOPA</name>
<dbReference type="InterPro" id="IPR027417">
    <property type="entry name" value="P-loop_NTPase"/>
</dbReference>
<dbReference type="SUPFAM" id="SSF52540">
    <property type="entry name" value="P-loop containing nucleoside triphosphate hydrolases"/>
    <property type="match status" value="1"/>
</dbReference>
<organism evidence="1 2">
    <name type="scientific">Globodera pallida</name>
    <name type="common">Potato cyst nematode worm</name>
    <name type="synonym">Heterodera pallida</name>
    <dbReference type="NCBI Taxonomy" id="36090"/>
    <lineage>
        <taxon>Eukaryota</taxon>
        <taxon>Metazoa</taxon>
        <taxon>Ecdysozoa</taxon>
        <taxon>Nematoda</taxon>
        <taxon>Chromadorea</taxon>
        <taxon>Rhabditida</taxon>
        <taxon>Tylenchina</taxon>
        <taxon>Tylenchomorpha</taxon>
        <taxon>Tylenchoidea</taxon>
        <taxon>Heteroderidae</taxon>
        <taxon>Heteroderinae</taxon>
        <taxon>Globodera</taxon>
    </lineage>
</organism>
<proteinExistence type="predicted"/>
<keyword evidence="1" id="KW-1185">Reference proteome</keyword>
<evidence type="ECO:0000313" key="2">
    <source>
        <dbReference type="WBParaSite" id="GPLIN_000239500"/>
    </source>
</evidence>
<sequence length="253" mass="28847">MNNDIAFGGKVMLWTGDFRQTLPIQKHATRMKVEEMRKNLIVCKILTGDKAGQTVYIPRITLCCAEEYPFDLHRHQFPLVLAFAMTINKAQGQTLERVGIDLRKETLAPSFELLEQRMLTMARTVDFRLWKGIAKANKQNYKAGTSSWAERGTTERLKELSREGLGSSGNCRNWTDISGSRWHYVDALNRMWKLLTLYVEALHRHSGCFCCVNQSPNGRRLLLDLPPDITSDVLWKTKSGTPNLEANTGDQED</sequence>
<dbReference type="PANTHER" id="PTHR23274:SF51">
    <property type="entry name" value="OS03G0423850 PROTEIN"/>
    <property type="match status" value="1"/>
</dbReference>
<dbReference type="WBParaSite" id="GPLIN_000239500">
    <property type="protein sequence ID" value="GPLIN_000239500"/>
    <property type="gene ID" value="GPLIN_000239500"/>
</dbReference>
<dbReference type="AlphaFoldDB" id="A0A183BP59"/>
<evidence type="ECO:0000313" key="1">
    <source>
        <dbReference type="Proteomes" id="UP000050741"/>
    </source>
</evidence>
<dbReference type="GO" id="GO:0006260">
    <property type="term" value="P:DNA replication"/>
    <property type="evidence" value="ECO:0007669"/>
    <property type="project" value="TreeGrafter"/>
</dbReference>
<accession>A0A183BP59</accession>
<reference evidence="1" key="1">
    <citation type="submission" date="2014-05" db="EMBL/GenBank/DDBJ databases">
        <title>The genome and life-stage specific transcriptomes of Globodera pallida elucidate key aspects of plant parasitism by a cyst nematode.</title>
        <authorList>
            <person name="Cotton J.A."/>
            <person name="Lilley C.J."/>
            <person name="Jones L.M."/>
            <person name="Kikuchi T."/>
            <person name="Reid A.J."/>
            <person name="Thorpe P."/>
            <person name="Tsai I.J."/>
            <person name="Beasley H."/>
            <person name="Blok V."/>
            <person name="Cock P.J.A."/>
            <person name="Van den Akker S.E."/>
            <person name="Holroyd N."/>
            <person name="Hunt M."/>
            <person name="Mantelin S."/>
            <person name="Naghra H."/>
            <person name="Pain A."/>
            <person name="Palomares-Rius J.E."/>
            <person name="Zarowiecki M."/>
            <person name="Berriman M."/>
            <person name="Jones J.T."/>
            <person name="Urwin P.E."/>
        </authorList>
    </citation>
    <scope>NUCLEOTIDE SEQUENCE [LARGE SCALE GENOMIC DNA]</scope>
    <source>
        <strain evidence="1">Lindley</strain>
    </source>
</reference>
<protein>
    <submittedName>
        <fullName evidence="2">ATP-dependent DNA helicase</fullName>
    </submittedName>
</protein>